<sequence>MTMDVRLLRIDSRLLHGQVTTNWAKAINVNRILVVSDRVARDMIRKTLIVQAAPPGIRTNVITVEKMIRIYHDPRFDGLKPMILVEDPVDARCVVEGGIKIDSINIGAISFDNTRVMVTDTIAVSAADVEAFKWFHDRGIKLDVRKVSNDSSKNLWKSLSEKGLV</sequence>
<evidence type="ECO:0000256" key="2">
    <source>
        <dbReference type="ARBA" id="ARBA00022448"/>
    </source>
</evidence>
<dbReference type="EMBL" id="BMOK01000006">
    <property type="protein sequence ID" value="GGL53844.1"/>
    <property type="molecule type" value="Genomic_DNA"/>
</dbReference>
<evidence type="ECO:0000313" key="10">
    <source>
        <dbReference type="Proteomes" id="UP000654670"/>
    </source>
</evidence>
<evidence type="ECO:0000256" key="7">
    <source>
        <dbReference type="ARBA" id="ARBA00022777"/>
    </source>
</evidence>
<dbReference type="GO" id="GO:0005737">
    <property type="term" value="C:cytoplasm"/>
    <property type="evidence" value="ECO:0007669"/>
    <property type="project" value="UniProtKB-SubCell"/>
</dbReference>
<evidence type="ECO:0000256" key="5">
    <source>
        <dbReference type="ARBA" id="ARBA00022679"/>
    </source>
</evidence>
<dbReference type="GO" id="GO:0009401">
    <property type="term" value="P:phosphoenolpyruvate-dependent sugar phosphotransferase system"/>
    <property type="evidence" value="ECO:0007669"/>
    <property type="project" value="UniProtKB-KW"/>
</dbReference>
<comment type="subcellular location">
    <subcellularLocation>
        <location evidence="1">Cytoplasm</location>
    </subcellularLocation>
</comment>
<proteinExistence type="predicted"/>
<dbReference type="Gene3D" id="3.40.35.10">
    <property type="entry name" value="Phosphotransferase system, sorbose subfamily IIB component"/>
    <property type="match status" value="1"/>
</dbReference>
<accession>A0A917S4C0</accession>
<keyword evidence="6" id="KW-0598">Phosphotransferase system</keyword>
<evidence type="ECO:0000256" key="4">
    <source>
        <dbReference type="ARBA" id="ARBA00022597"/>
    </source>
</evidence>
<protein>
    <submittedName>
        <fullName evidence="9">PTS fructose transporter subunit IIB</fullName>
    </submittedName>
</protein>
<comment type="caution">
    <text evidence="9">The sequence shown here is derived from an EMBL/GenBank/DDBJ whole genome shotgun (WGS) entry which is preliminary data.</text>
</comment>
<dbReference type="RefSeq" id="WP_229727536.1">
    <property type="nucleotide sequence ID" value="NZ_BMOK01000006.1"/>
</dbReference>
<evidence type="ECO:0000256" key="3">
    <source>
        <dbReference type="ARBA" id="ARBA00022490"/>
    </source>
</evidence>
<reference evidence="9" key="1">
    <citation type="journal article" date="2014" name="Int. J. Syst. Evol. Microbiol.">
        <title>Complete genome sequence of Corynebacterium casei LMG S-19264T (=DSM 44701T), isolated from a smear-ripened cheese.</title>
        <authorList>
            <consortium name="US DOE Joint Genome Institute (JGI-PGF)"/>
            <person name="Walter F."/>
            <person name="Albersmeier A."/>
            <person name="Kalinowski J."/>
            <person name="Ruckert C."/>
        </authorList>
    </citation>
    <scope>NUCLEOTIDE SEQUENCE</scope>
    <source>
        <strain evidence="9">JCM 15325</strain>
    </source>
</reference>
<keyword evidence="5" id="KW-0808">Transferase</keyword>
<name>A0A917S4C0_9BACL</name>
<organism evidence="9 10">
    <name type="scientific">Sporolactobacillus putidus</name>
    <dbReference type="NCBI Taxonomy" id="492735"/>
    <lineage>
        <taxon>Bacteria</taxon>
        <taxon>Bacillati</taxon>
        <taxon>Bacillota</taxon>
        <taxon>Bacilli</taxon>
        <taxon>Bacillales</taxon>
        <taxon>Sporolactobacillaceae</taxon>
        <taxon>Sporolactobacillus</taxon>
    </lineage>
</organism>
<dbReference type="GO" id="GO:0016301">
    <property type="term" value="F:kinase activity"/>
    <property type="evidence" value="ECO:0007669"/>
    <property type="project" value="UniProtKB-KW"/>
</dbReference>
<evidence type="ECO:0000256" key="6">
    <source>
        <dbReference type="ARBA" id="ARBA00022683"/>
    </source>
</evidence>
<reference evidence="9" key="2">
    <citation type="submission" date="2020-09" db="EMBL/GenBank/DDBJ databases">
        <authorList>
            <person name="Sun Q."/>
            <person name="Ohkuma M."/>
        </authorList>
    </citation>
    <scope>NUCLEOTIDE SEQUENCE</scope>
    <source>
        <strain evidence="9">JCM 15325</strain>
    </source>
</reference>
<dbReference type="Pfam" id="PF03830">
    <property type="entry name" value="PTSIIB_sorb"/>
    <property type="match status" value="1"/>
</dbReference>
<evidence type="ECO:0000256" key="1">
    <source>
        <dbReference type="ARBA" id="ARBA00004496"/>
    </source>
</evidence>
<dbReference type="Proteomes" id="UP000654670">
    <property type="component" value="Unassembled WGS sequence"/>
</dbReference>
<dbReference type="CDD" id="cd00001">
    <property type="entry name" value="PTS_IIB_man"/>
    <property type="match status" value="1"/>
</dbReference>
<dbReference type="InterPro" id="IPR036667">
    <property type="entry name" value="PTS_IIB_sorbose-sp_sf"/>
</dbReference>
<keyword evidence="4" id="KW-0762">Sugar transport</keyword>
<gene>
    <name evidence="9" type="ORF">GCM10007968_17310</name>
</gene>
<dbReference type="InterPro" id="IPR004720">
    <property type="entry name" value="PTS_IIB_sorbose-sp"/>
</dbReference>
<keyword evidence="7" id="KW-0418">Kinase</keyword>
<dbReference type="SUPFAM" id="SSF52728">
    <property type="entry name" value="PTS IIb component"/>
    <property type="match status" value="1"/>
</dbReference>
<keyword evidence="10" id="KW-1185">Reference proteome</keyword>
<dbReference type="AlphaFoldDB" id="A0A917S4C0"/>
<feature type="domain" description="PTS EIIB type-4" evidence="8">
    <location>
        <begin position="1"/>
        <end position="165"/>
    </location>
</feature>
<evidence type="ECO:0000259" key="8">
    <source>
        <dbReference type="PROSITE" id="PS51101"/>
    </source>
</evidence>
<keyword evidence="3" id="KW-0963">Cytoplasm</keyword>
<dbReference type="GO" id="GO:0008982">
    <property type="term" value="F:protein-N(PI)-phosphohistidine-sugar phosphotransferase activity"/>
    <property type="evidence" value="ECO:0007669"/>
    <property type="project" value="InterPro"/>
</dbReference>
<evidence type="ECO:0000313" key="9">
    <source>
        <dbReference type="EMBL" id="GGL53844.1"/>
    </source>
</evidence>
<dbReference type="PROSITE" id="PS51101">
    <property type="entry name" value="PTS_EIIB_TYPE_4"/>
    <property type="match status" value="1"/>
</dbReference>
<keyword evidence="2" id="KW-0813">Transport</keyword>